<feature type="transmembrane region" description="Helical" evidence="13">
    <location>
        <begin position="35"/>
        <end position="57"/>
    </location>
</feature>
<dbReference type="InterPro" id="IPR003018">
    <property type="entry name" value="GAF"/>
</dbReference>
<evidence type="ECO:0000256" key="13">
    <source>
        <dbReference type="SAM" id="Phobius"/>
    </source>
</evidence>
<dbReference type="SMART" id="SM00304">
    <property type="entry name" value="HAMP"/>
    <property type="match status" value="1"/>
</dbReference>
<dbReference type="PRINTS" id="PR00344">
    <property type="entry name" value="BCTRLSENSOR"/>
</dbReference>
<dbReference type="SMART" id="SM00387">
    <property type="entry name" value="HATPase_c"/>
    <property type="match status" value="1"/>
</dbReference>
<keyword evidence="10" id="KW-0902">Two-component regulatory system</keyword>
<dbReference type="Pfam" id="PF02743">
    <property type="entry name" value="dCache_1"/>
    <property type="match status" value="1"/>
</dbReference>
<evidence type="ECO:0000256" key="1">
    <source>
        <dbReference type="ARBA" id="ARBA00000085"/>
    </source>
</evidence>
<feature type="region of interest" description="Disordered" evidence="12">
    <location>
        <begin position="798"/>
        <end position="824"/>
    </location>
</feature>
<dbReference type="Pfam" id="PF01590">
    <property type="entry name" value="GAF"/>
    <property type="match status" value="1"/>
</dbReference>
<dbReference type="InterPro" id="IPR003661">
    <property type="entry name" value="HisK_dim/P_dom"/>
</dbReference>
<dbReference type="GO" id="GO:0000155">
    <property type="term" value="F:phosphorelay sensor kinase activity"/>
    <property type="evidence" value="ECO:0007669"/>
    <property type="project" value="InterPro"/>
</dbReference>
<evidence type="ECO:0000256" key="5">
    <source>
        <dbReference type="ARBA" id="ARBA00022553"/>
    </source>
</evidence>
<evidence type="ECO:0000259" key="15">
    <source>
        <dbReference type="PROSITE" id="PS50885"/>
    </source>
</evidence>
<dbReference type="RefSeq" id="WP_316433314.1">
    <property type="nucleotide sequence ID" value="NZ_CP053586.1"/>
</dbReference>
<dbReference type="InterPro" id="IPR036097">
    <property type="entry name" value="HisK_dim/P_sf"/>
</dbReference>
<dbReference type="Gene3D" id="1.10.287.130">
    <property type="match status" value="1"/>
</dbReference>
<name>A0AA96WSH5_9CYAN</name>
<gene>
    <name evidence="16" type="ORF">HJG54_03135</name>
</gene>
<feature type="transmembrane region" description="Helical" evidence="13">
    <location>
        <begin position="369"/>
        <end position="393"/>
    </location>
</feature>
<dbReference type="SUPFAM" id="SSF55781">
    <property type="entry name" value="GAF domain-like"/>
    <property type="match status" value="1"/>
</dbReference>
<evidence type="ECO:0000256" key="10">
    <source>
        <dbReference type="ARBA" id="ARBA00023012"/>
    </source>
</evidence>
<dbReference type="Gene3D" id="6.10.340.10">
    <property type="match status" value="1"/>
</dbReference>
<dbReference type="InterPro" id="IPR003660">
    <property type="entry name" value="HAMP_dom"/>
</dbReference>
<evidence type="ECO:0000256" key="2">
    <source>
        <dbReference type="ARBA" id="ARBA00004651"/>
    </source>
</evidence>
<dbReference type="InterPro" id="IPR003594">
    <property type="entry name" value="HATPase_dom"/>
</dbReference>
<dbReference type="InterPro" id="IPR005467">
    <property type="entry name" value="His_kinase_dom"/>
</dbReference>
<organism evidence="16">
    <name type="scientific">Leptolyngbya sp. NK1-12</name>
    <dbReference type="NCBI Taxonomy" id="2547451"/>
    <lineage>
        <taxon>Bacteria</taxon>
        <taxon>Bacillati</taxon>
        <taxon>Cyanobacteriota</taxon>
        <taxon>Cyanophyceae</taxon>
        <taxon>Leptolyngbyales</taxon>
        <taxon>Leptolyngbyaceae</taxon>
        <taxon>Leptolyngbya group</taxon>
        <taxon>Leptolyngbya</taxon>
    </lineage>
</organism>
<dbReference type="SMART" id="SM00388">
    <property type="entry name" value="HisKA"/>
    <property type="match status" value="1"/>
</dbReference>
<dbReference type="InterPro" id="IPR029016">
    <property type="entry name" value="GAF-like_dom_sf"/>
</dbReference>
<comment type="catalytic activity">
    <reaction evidence="1">
        <text>ATP + protein L-histidine = ADP + protein N-phospho-L-histidine.</text>
        <dbReference type="EC" id="2.7.13.3"/>
    </reaction>
</comment>
<dbReference type="Pfam" id="PF00672">
    <property type="entry name" value="HAMP"/>
    <property type="match status" value="1"/>
</dbReference>
<evidence type="ECO:0000313" key="16">
    <source>
        <dbReference type="EMBL" id="WNZ21957.1"/>
    </source>
</evidence>
<keyword evidence="7 13" id="KW-0812">Transmembrane</keyword>
<keyword evidence="11 13" id="KW-0472">Membrane</keyword>
<evidence type="ECO:0000256" key="6">
    <source>
        <dbReference type="ARBA" id="ARBA00022679"/>
    </source>
</evidence>
<dbReference type="GO" id="GO:0005886">
    <property type="term" value="C:plasma membrane"/>
    <property type="evidence" value="ECO:0007669"/>
    <property type="project" value="UniProtKB-SubCell"/>
</dbReference>
<dbReference type="EC" id="2.7.13.3" evidence="3"/>
<keyword evidence="4" id="KW-1003">Cell membrane</keyword>
<dbReference type="InterPro" id="IPR004358">
    <property type="entry name" value="Sig_transdc_His_kin-like_C"/>
</dbReference>
<accession>A0AA96WSH5</accession>
<keyword evidence="8" id="KW-0418">Kinase</keyword>
<sequence>MSNFADFMLRRDVPSLKSAGKCSGIGYFQKIPIRILLTVPSLIQIVVVVALIGWLSWWHGQQTVNRLAVQLQNEISERVRLKLETYLATPQFITAINQNAVQLNQLELNNPPALEQYLFHQLQQFNSVSGILIGTEQGYLRAVNRRGGLHLLKLDPSDQGQVHNYQLDSTGEKTRLVGTFLKPDVRQISWYRAAVQAKRPVWSQIFQTPDNRDLSLNANVPIYDLQTGQLEGVASAGVVVSVIDQFLDSLQISATGLVFIVERNGNLIGTSTDALPYRTIQQNGKVKLSQVSAADSSHPLIRQTAQQLLQQFGDFAQITTPQHLTFSDNGQRGYVRVLPYRDSLGLDWLIVVVIPETDFMAQIDHNSRVTVLLCLTAVLIALGLGILASSWIAKPMQQLSQASQAMANGDRNQRVPEVLPIQEIQITAQAFNQMAETLGLSFQQIEVANTTLETQVREQTAQLRQALEFEDLLRRITEKVRDSLDEAQILQTVVRELALELGLQGCDVALYNLETRTSTVYYEYLCADYPKAEGKSMAMDQVPELYQQLLQRQYAQFCLTQPLLRDVCEDARFACLACPVTDDQGVLGDLWLFKSHQWWFNPEEIRLVQQVANQCAIALRQSRLYQMAQAQVKELEHLHRIKDDFLSTVSHELRTPMANIKMATQLLEMSLERIGLTEATAESVFRYLQILKDEGQREITLINNLLDLSRLDAGTEPYVPTTIDPKTWIPHVVEPFVERAQLQHQQLQLELAPELPPLTTDLSDLERILSELLNNACKYTPAGEQIVVTASIVETASAKPAARSTEVPRRTEADPGPANGGSPTFLISVTNSGTEIPEDEQERIFDKFYRIPSTDPWKHGGTGLGLALVKGLVEKLNGEIHVESHSGHTTFMIQLPMARGAGHIKSG</sequence>
<dbReference type="PROSITE" id="PS50885">
    <property type="entry name" value="HAMP"/>
    <property type="match status" value="1"/>
</dbReference>
<dbReference type="SMART" id="SM00065">
    <property type="entry name" value="GAF"/>
    <property type="match status" value="1"/>
</dbReference>
<dbReference type="SUPFAM" id="SSF158472">
    <property type="entry name" value="HAMP domain-like"/>
    <property type="match status" value="1"/>
</dbReference>
<evidence type="ECO:0000256" key="3">
    <source>
        <dbReference type="ARBA" id="ARBA00012438"/>
    </source>
</evidence>
<keyword evidence="9 13" id="KW-1133">Transmembrane helix</keyword>
<dbReference type="PANTHER" id="PTHR43547:SF2">
    <property type="entry name" value="HYBRID SIGNAL TRANSDUCTION HISTIDINE KINASE C"/>
    <property type="match status" value="1"/>
</dbReference>
<dbReference type="PANTHER" id="PTHR43547">
    <property type="entry name" value="TWO-COMPONENT HISTIDINE KINASE"/>
    <property type="match status" value="1"/>
</dbReference>
<dbReference type="EMBL" id="CP053586">
    <property type="protein sequence ID" value="WNZ21957.1"/>
    <property type="molecule type" value="Genomic_DNA"/>
</dbReference>
<dbReference type="InterPro" id="IPR036890">
    <property type="entry name" value="HATPase_C_sf"/>
</dbReference>
<dbReference type="Pfam" id="PF02518">
    <property type="entry name" value="HATPase_c"/>
    <property type="match status" value="1"/>
</dbReference>
<evidence type="ECO:0000256" key="4">
    <source>
        <dbReference type="ARBA" id="ARBA00022475"/>
    </source>
</evidence>
<dbReference type="InterPro" id="IPR033479">
    <property type="entry name" value="dCache_1"/>
</dbReference>
<dbReference type="Gene3D" id="3.30.450.40">
    <property type="match status" value="1"/>
</dbReference>
<dbReference type="SUPFAM" id="SSF55874">
    <property type="entry name" value="ATPase domain of HSP90 chaperone/DNA topoisomerase II/histidine kinase"/>
    <property type="match status" value="1"/>
</dbReference>
<feature type="domain" description="HAMP" evidence="15">
    <location>
        <begin position="390"/>
        <end position="443"/>
    </location>
</feature>
<evidence type="ECO:0000259" key="14">
    <source>
        <dbReference type="PROSITE" id="PS50109"/>
    </source>
</evidence>
<feature type="domain" description="Histidine kinase" evidence="14">
    <location>
        <begin position="648"/>
        <end position="899"/>
    </location>
</feature>
<evidence type="ECO:0000256" key="9">
    <source>
        <dbReference type="ARBA" id="ARBA00022989"/>
    </source>
</evidence>
<keyword evidence="6" id="KW-0808">Transferase</keyword>
<dbReference type="Pfam" id="PF00512">
    <property type="entry name" value="HisKA"/>
    <property type="match status" value="1"/>
</dbReference>
<dbReference type="Gene3D" id="3.30.450.20">
    <property type="entry name" value="PAS domain"/>
    <property type="match status" value="1"/>
</dbReference>
<comment type="subcellular location">
    <subcellularLocation>
        <location evidence="2">Cell membrane</location>
        <topology evidence="2">Multi-pass membrane protein</topology>
    </subcellularLocation>
</comment>
<dbReference type="AlphaFoldDB" id="A0AA96WSH5"/>
<keyword evidence="5" id="KW-0597">Phosphoprotein</keyword>
<dbReference type="CDD" id="cd00082">
    <property type="entry name" value="HisKA"/>
    <property type="match status" value="1"/>
</dbReference>
<dbReference type="CDD" id="cd06225">
    <property type="entry name" value="HAMP"/>
    <property type="match status" value="1"/>
</dbReference>
<protein>
    <recommendedName>
        <fullName evidence="3">histidine kinase</fullName>
        <ecNumber evidence="3">2.7.13.3</ecNumber>
    </recommendedName>
</protein>
<dbReference type="PROSITE" id="PS50109">
    <property type="entry name" value="HIS_KIN"/>
    <property type="match status" value="1"/>
</dbReference>
<dbReference type="SUPFAM" id="SSF47384">
    <property type="entry name" value="Homodimeric domain of signal transducing histidine kinase"/>
    <property type="match status" value="1"/>
</dbReference>
<evidence type="ECO:0000256" key="7">
    <source>
        <dbReference type="ARBA" id="ARBA00022692"/>
    </source>
</evidence>
<evidence type="ECO:0000256" key="11">
    <source>
        <dbReference type="ARBA" id="ARBA00023136"/>
    </source>
</evidence>
<dbReference type="Gene3D" id="3.30.565.10">
    <property type="entry name" value="Histidine kinase-like ATPase, C-terminal domain"/>
    <property type="match status" value="1"/>
</dbReference>
<reference evidence="16" key="1">
    <citation type="submission" date="2020-05" db="EMBL/GenBank/DDBJ databases">
        <authorList>
            <person name="Zhu T."/>
            <person name="Keshari N."/>
            <person name="Lu X."/>
        </authorList>
    </citation>
    <scope>NUCLEOTIDE SEQUENCE</scope>
    <source>
        <strain evidence="16">NK1-12</strain>
    </source>
</reference>
<proteinExistence type="predicted"/>
<evidence type="ECO:0000256" key="12">
    <source>
        <dbReference type="SAM" id="MobiDB-lite"/>
    </source>
</evidence>
<evidence type="ECO:0000256" key="8">
    <source>
        <dbReference type="ARBA" id="ARBA00022777"/>
    </source>
</evidence>